<dbReference type="CDD" id="cd00531">
    <property type="entry name" value="NTF2_like"/>
    <property type="match status" value="1"/>
</dbReference>
<sequence>MQDDLTEILHHQRIRQVLERYCRGIDRLDADLLNSVYWDDAKDNHGIYNGPARGFAEFILPYMQEHWTSTTHVIGQSNIEVSGTRAAAETVFVAHHIRADGDGIADDVAGGRYADVLEYRNGEWRLLDRVVVMDWVYTHAGLASGGIDPGVFVVGQRDAADFGYRPYARLRDKGI</sequence>
<evidence type="ECO:0000313" key="2">
    <source>
        <dbReference type="EMBL" id="PQM26953.1"/>
    </source>
</evidence>
<dbReference type="InterPro" id="IPR032710">
    <property type="entry name" value="NTF2-like_dom_sf"/>
</dbReference>
<evidence type="ECO:0000259" key="1">
    <source>
        <dbReference type="Pfam" id="PF13577"/>
    </source>
</evidence>
<organism evidence="2 3">
    <name type="scientific">Sphingopyxis lindanitolerans</name>
    <dbReference type="NCBI Taxonomy" id="2054227"/>
    <lineage>
        <taxon>Bacteria</taxon>
        <taxon>Pseudomonadati</taxon>
        <taxon>Pseudomonadota</taxon>
        <taxon>Alphaproteobacteria</taxon>
        <taxon>Sphingomonadales</taxon>
        <taxon>Sphingomonadaceae</taxon>
        <taxon>Sphingopyxis</taxon>
    </lineage>
</organism>
<dbReference type="InterPro" id="IPR037401">
    <property type="entry name" value="SnoaL-like"/>
</dbReference>
<keyword evidence="3" id="KW-1185">Reference proteome</keyword>
<evidence type="ECO:0000313" key="3">
    <source>
        <dbReference type="Proteomes" id="UP000238954"/>
    </source>
</evidence>
<protein>
    <recommendedName>
        <fullName evidence="1">SnoaL-like domain-containing protein</fullName>
    </recommendedName>
</protein>
<reference evidence="3" key="1">
    <citation type="submission" date="2017-11" db="EMBL/GenBank/DDBJ databases">
        <title>The complete genome sequence of Sphingopyxis pomeranensis sp. nov. strain WS5A3p.</title>
        <authorList>
            <person name="Kaminski M.A."/>
        </authorList>
    </citation>
    <scope>NUCLEOTIDE SEQUENCE [LARGE SCALE GENOMIC DNA]</scope>
    <source>
        <strain evidence="3">WS5A3p</strain>
    </source>
</reference>
<dbReference type="Proteomes" id="UP000238954">
    <property type="component" value="Chromosome"/>
</dbReference>
<dbReference type="AlphaFoldDB" id="A0A2S8B3M9"/>
<name>A0A2S8B3M9_9SPHN</name>
<dbReference type="EMBL" id="PHFW01000003">
    <property type="protein sequence ID" value="PQM26953.1"/>
    <property type="molecule type" value="Genomic_DNA"/>
</dbReference>
<gene>
    <name evidence="2" type="ORF">CVO77_18455</name>
</gene>
<feature type="domain" description="SnoaL-like" evidence="1">
    <location>
        <begin position="8"/>
        <end position="129"/>
    </location>
</feature>
<accession>A0A2S8B3M9</accession>
<dbReference type="OrthoDB" id="7585039at2"/>
<dbReference type="RefSeq" id="WP_106000323.1">
    <property type="nucleotide sequence ID" value="NZ_CM009578.1"/>
</dbReference>
<comment type="caution">
    <text evidence="2">The sequence shown here is derived from an EMBL/GenBank/DDBJ whole genome shotgun (WGS) entry which is preliminary data.</text>
</comment>
<dbReference type="Gene3D" id="3.10.450.50">
    <property type="match status" value="1"/>
</dbReference>
<dbReference type="SUPFAM" id="SSF54427">
    <property type="entry name" value="NTF2-like"/>
    <property type="match status" value="1"/>
</dbReference>
<dbReference type="Pfam" id="PF13577">
    <property type="entry name" value="SnoaL_4"/>
    <property type="match status" value="1"/>
</dbReference>
<proteinExistence type="predicted"/>